<dbReference type="PANTHER" id="PTHR12732">
    <property type="entry name" value="UNCHARACTERIZED PROTEASOME COMPONENT REGION PCI-CONTAINING"/>
    <property type="match status" value="1"/>
</dbReference>
<feature type="region of interest" description="Disordered" evidence="1">
    <location>
        <begin position="430"/>
        <end position="457"/>
    </location>
</feature>
<keyword evidence="3" id="KW-1185">Reference proteome</keyword>
<comment type="caution">
    <text evidence="2">The sequence shown here is derived from an EMBL/GenBank/DDBJ whole genome shotgun (WGS) entry which is preliminary data.</text>
</comment>
<dbReference type="Proteomes" id="UP000029964">
    <property type="component" value="Unassembled WGS sequence"/>
</dbReference>
<dbReference type="AlphaFoldDB" id="A0A086TEM7"/>
<sequence length="537" mass="60298">MSLVTVFLAQLNKQIRHQEGDNLAAWLQVAPEAGGQYHQLAAELRSNYRDNDILDKLIEKHLPDFNGTLQEGQGAPFSSFKAFVKDYLVFWRDVDYEDLLGAHELLSTVVNSCATAFANPQGAVLLRTSMTLSETLARLTMMLNRRPDLLRRVKREAAAGDDSQKSLAEKSAETIQRIFKTCLQDRTTDRYTAPAGTKVAVYKFANLVLKLLFACRRTQLATMLLTQIESQAPLLSLYPAAQRVTFLYYLGRYWLSNNHFLRAAHCLQDAYLQTPPQFVSHRTKILTYLIPCNLLLGRFPSAALMARPESKPLAPIFLPLCAAVRAGNFVAFQTHLAAHEDWLFRRGLLLTLTHKLRPLLWRSLSRKTFILTYSPPTDASSRRAATLDISHLHAAAVYLQRRLEGWLPHTSTTSHRSAATANPLLMRALKNNTQQPPPNDTTLTPPPGGPRKLRPNEGMVWGNAEVTFDDVEMMVAELVQQGLMHGFIAHGQGRFAIIGAKARGPVVAGWPNVWQAIRERRYEGEFDPDEVPGWVRG</sequence>
<proteinExistence type="predicted"/>
<dbReference type="OrthoDB" id="5404651at2759"/>
<dbReference type="EMBL" id="JPKY01000007">
    <property type="protein sequence ID" value="KFH47809.1"/>
    <property type="molecule type" value="Genomic_DNA"/>
</dbReference>
<dbReference type="PANTHER" id="PTHR12732:SF8">
    <property type="entry name" value="NUCLEAR MRNA EXPORT PROTEIN THP1"/>
    <property type="match status" value="1"/>
</dbReference>
<protein>
    <submittedName>
        <fullName evidence="2">PCI domain-containing protein-like protein</fullName>
    </submittedName>
</protein>
<dbReference type="GO" id="GO:0003690">
    <property type="term" value="F:double-stranded DNA binding"/>
    <property type="evidence" value="ECO:0007669"/>
    <property type="project" value="InterPro"/>
</dbReference>
<evidence type="ECO:0000313" key="3">
    <source>
        <dbReference type="Proteomes" id="UP000029964"/>
    </source>
</evidence>
<dbReference type="SMART" id="SM00753">
    <property type="entry name" value="PAM"/>
    <property type="match status" value="1"/>
</dbReference>
<accession>A0A086TEM7</accession>
<dbReference type="HOGENOM" id="CLU_017745_1_0_1"/>
<evidence type="ECO:0000313" key="2">
    <source>
        <dbReference type="EMBL" id="KFH47809.1"/>
    </source>
</evidence>
<dbReference type="InterPro" id="IPR045114">
    <property type="entry name" value="Csn12-like"/>
</dbReference>
<evidence type="ECO:0000256" key="1">
    <source>
        <dbReference type="SAM" id="MobiDB-lite"/>
    </source>
</evidence>
<name>A0A086TEM7_HAPC1</name>
<dbReference type="GO" id="GO:0003723">
    <property type="term" value="F:RNA binding"/>
    <property type="evidence" value="ECO:0007669"/>
    <property type="project" value="InterPro"/>
</dbReference>
<organism evidence="2 3">
    <name type="scientific">Hapsidospora chrysogenum (strain ATCC 11550 / CBS 779.69 / DSM 880 / IAM 14645 / JCM 23072 / IMI 49137)</name>
    <name type="common">Acremonium chrysogenum</name>
    <dbReference type="NCBI Taxonomy" id="857340"/>
    <lineage>
        <taxon>Eukaryota</taxon>
        <taxon>Fungi</taxon>
        <taxon>Dikarya</taxon>
        <taxon>Ascomycota</taxon>
        <taxon>Pezizomycotina</taxon>
        <taxon>Sordariomycetes</taxon>
        <taxon>Hypocreomycetidae</taxon>
        <taxon>Hypocreales</taxon>
        <taxon>Bionectriaceae</taxon>
        <taxon>Hapsidospora</taxon>
    </lineage>
</organism>
<feature type="compositionally biased region" description="Pro residues" evidence="1">
    <location>
        <begin position="435"/>
        <end position="449"/>
    </location>
</feature>
<dbReference type="STRING" id="857340.A0A086TEM7"/>
<gene>
    <name evidence="2" type="ORF">ACRE_014250</name>
</gene>
<reference evidence="3" key="1">
    <citation type="journal article" date="2014" name="Genome Announc.">
        <title>Genome sequence and annotation of Acremonium chrysogenum, producer of the beta-lactam antibiotic cephalosporin C.</title>
        <authorList>
            <person name="Terfehr D."/>
            <person name="Dahlmann T.A."/>
            <person name="Specht T."/>
            <person name="Zadra I."/>
            <person name="Kuernsteiner H."/>
            <person name="Kueck U."/>
        </authorList>
    </citation>
    <scope>NUCLEOTIDE SEQUENCE [LARGE SCALE GENOMIC DNA]</scope>
    <source>
        <strain evidence="3">ATCC 11550 / CBS 779.69 / DSM 880 / IAM 14645 / JCM 23072 / IMI 49137</strain>
    </source>
</reference>